<dbReference type="Gene3D" id="2.30.30.90">
    <property type="match status" value="1"/>
</dbReference>
<sequence>MSDYEGANENRSQHASRFRRSVPIRVLSLFARRPRPSRALTVVSAPESDASATGSATTAARAITPPASCPLAACGPGARATVLALCCGHADACRLRALGFSEGTQVDVVDARHAMLLDVRGTRIALGPALTAGITVQPHAG</sequence>
<dbReference type="GO" id="GO:0046914">
    <property type="term" value="F:transition metal ion binding"/>
    <property type="evidence" value="ECO:0007669"/>
    <property type="project" value="InterPro"/>
</dbReference>
<protein>
    <recommendedName>
        <fullName evidence="3">Ferrous iron transporter FeoA-like domain-containing protein</fullName>
    </recommendedName>
</protein>
<proteinExistence type="predicted"/>
<evidence type="ECO:0000259" key="3">
    <source>
        <dbReference type="SMART" id="SM00899"/>
    </source>
</evidence>
<dbReference type="Proteomes" id="UP001161325">
    <property type="component" value="Unassembled WGS sequence"/>
</dbReference>
<dbReference type="SUPFAM" id="SSF50037">
    <property type="entry name" value="C-terminal domain of transcriptional repressors"/>
    <property type="match status" value="1"/>
</dbReference>
<name>A0AA37Q8V1_9BACT</name>
<keyword evidence="1" id="KW-0408">Iron</keyword>
<dbReference type="InterPro" id="IPR008988">
    <property type="entry name" value="Transcriptional_repressor_C"/>
</dbReference>
<dbReference type="EMBL" id="BRXS01000010">
    <property type="protein sequence ID" value="GLC28419.1"/>
    <property type="molecule type" value="Genomic_DNA"/>
</dbReference>
<evidence type="ECO:0000313" key="5">
    <source>
        <dbReference type="Proteomes" id="UP001161325"/>
    </source>
</evidence>
<dbReference type="InterPro" id="IPR038157">
    <property type="entry name" value="FeoA_core_dom"/>
</dbReference>
<dbReference type="AlphaFoldDB" id="A0AA37Q8V1"/>
<dbReference type="Pfam" id="PF04023">
    <property type="entry name" value="FeoA"/>
    <property type="match status" value="1"/>
</dbReference>
<organism evidence="4 5">
    <name type="scientific">Roseisolibacter agri</name>
    <dbReference type="NCBI Taxonomy" id="2014610"/>
    <lineage>
        <taxon>Bacteria</taxon>
        <taxon>Pseudomonadati</taxon>
        <taxon>Gemmatimonadota</taxon>
        <taxon>Gemmatimonadia</taxon>
        <taxon>Gemmatimonadales</taxon>
        <taxon>Gemmatimonadaceae</taxon>
        <taxon>Roseisolibacter</taxon>
    </lineage>
</organism>
<gene>
    <name evidence="4" type="ORF">rosag_49320</name>
</gene>
<reference evidence="4" key="1">
    <citation type="submission" date="2022-08" db="EMBL/GenBank/DDBJ databases">
        <title>Draft genome sequencing of Roseisolibacter agri AW1220.</title>
        <authorList>
            <person name="Tobiishi Y."/>
            <person name="Tonouchi A."/>
        </authorList>
    </citation>
    <scope>NUCLEOTIDE SEQUENCE</scope>
    <source>
        <strain evidence="4">AW1220</strain>
    </source>
</reference>
<feature type="region of interest" description="Disordered" evidence="2">
    <location>
        <begin position="40"/>
        <end position="59"/>
    </location>
</feature>
<feature type="domain" description="Ferrous iron transporter FeoA-like" evidence="3">
    <location>
        <begin position="69"/>
        <end position="138"/>
    </location>
</feature>
<evidence type="ECO:0000256" key="1">
    <source>
        <dbReference type="ARBA" id="ARBA00023004"/>
    </source>
</evidence>
<comment type="caution">
    <text evidence="4">The sequence shown here is derived from an EMBL/GenBank/DDBJ whole genome shotgun (WGS) entry which is preliminary data.</text>
</comment>
<dbReference type="SMART" id="SM00899">
    <property type="entry name" value="FeoA"/>
    <property type="match status" value="1"/>
</dbReference>
<evidence type="ECO:0000256" key="2">
    <source>
        <dbReference type="SAM" id="MobiDB-lite"/>
    </source>
</evidence>
<dbReference type="InterPro" id="IPR007167">
    <property type="entry name" value="Fe-transptr_FeoA-like"/>
</dbReference>
<evidence type="ECO:0000313" key="4">
    <source>
        <dbReference type="EMBL" id="GLC28419.1"/>
    </source>
</evidence>
<accession>A0AA37Q8V1</accession>
<feature type="compositionally biased region" description="Low complexity" evidence="2">
    <location>
        <begin position="48"/>
        <end position="59"/>
    </location>
</feature>
<keyword evidence="5" id="KW-1185">Reference proteome</keyword>